<protein>
    <submittedName>
        <fullName evidence="2">PadR family transcriptional regulator</fullName>
    </submittedName>
</protein>
<dbReference type="SUPFAM" id="SSF46785">
    <property type="entry name" value="Winged helix' DNA-binding domain"/>
    <property type="match status" value="1"/>
</dbReference>
<feature type="domain" description="Transcription regulator PadR N-terminal" evidence="1">
    <location>
        <begin position="6"/>
        <end position="79"/>
    </location>
</feature>
<dbReference type="PANTHER" id="PTHR33169">
    <property type="entry name" value="PADR-FAMILY TRANSCRIPTIONAL REGULATOR"/>
    <property type="match status" value="1"/>
</dbReference>
<proteinExistence type="predicted"/>
<sequence length="173" mass="19475">MTRLMVLGLLRHKQMSGYEMQQFLQLGHVDQWAGILPGSIYHALKKLEKEGFVTVEAVENTGNRAKAIYRITEEGSQEYIRLIAEALAATPFLFPSDLFTGLLFHHDLPREQALLGLEAQLAGVQAKYAAAKAGQEQKRSLPAASKLVFDHMFELYEAHLQFLHRVKALLAEE</sequence>
<dbReference type="PANTHER" id="PTHR33169:SF14">
    <property type="entry name" value="TRANSCRIPTIONAL REGULATOR RV3488"/>
    <property type="match status" value="1"/>
</dbReference>
<dbReference type="RefSeq" id="WP_377474273.1">
    <property type="nucleotide sequence ID" value="NZ_JBHLWN010000115.1"/>
</dbReference>
<dbReference type="Proteomes" id="UP001589776">
    <property type="component" value="Unassembled WGS sequence"/>
</dbReference>
<gene>
    <name evidence="2" type="ORF">ACFFK0_28115</name>
</gene>
<evidence type="ECO:0000259" key="1">
    <source>
        <dbReference type="Pfam" id="PF03551"/>
    </source>
</evidence>
<dbReference type="Pfam" id="PF03551">
    <property type="entry name" value="PadR"/>
    <property type="match status" value="1"/>
</dbReference>
<dbReference type="InterPro" id="IPR036390">
    <property type="entry name" value="WH_DNA-bd_sf"/>
</dbReference>
<dbReference type="InterPro" id="IPR005149">
    <property type="entry name" value="Tscrpt_reg_PadR_N"/>
</dbReference>
<comment type="caution">
    <text evidence="2">The sequence shown here is derived from an EMBL/GenBank/DDBJ whole genome shotgun (WGS) entry which is preliminary data.</text>
</comment>
<name>A0ABV6DUC7_9BACL</name>
<evidence type="ECO:0000313" key="2">
    <source>
        <dbReference type="EMBL" id="MFC0216268.1"/>
    </source>
</evidence>
<dbReference type="InterPro" id="IPR052509">
    <property type="entry name" value="Metal_resp_DNA-bind_regulator"/>
</dbReference>
<reference evidence="2 3" key="1">
    <citation type="submission" date="2024-09" db="EMBL/GenBank/DDBJ databases">
        <authorList>
            <person name="Sun Q."/>
            <person name="Mori K."/>
        </authorList>
    </citation>
    <scope>NUCLEOTIDE SEQUENCE [LARGE SCALE GENOMIC DNA]</scope>
    <source>
        <strain evidence="2 3">CCM 7759</strain>
    </source>
</reference>
<evidence type="ECO:0000313" key="3">
    <source>
        <dbReference type="Proteomes" id="UP001589776"/>
    </source>
</evidence>
<dbReference type="EMBL" id="JBHLWN010000115">
    <property type="protein sequence ID" value="MFC0216268.1"/>
    <property type="molecule type" value="Genomic_DNA"/>
</dbReference>
<organism evidence="2 3">
    <name type="scientific">Paenibacillus chartarius</name>
    <dbReference type="NCBI Taxonomy" id="747481"/>
    <lineage>
        <taxon>Bacteria</taxon>
        <taxon>Bacillati</taxon>
        <taxon>Bacillota</taxon>
        <taxon>Bacilli</taxon>
        <taxon>Bacillales</taxon>
        <taxon>Paenibacillaceae</taxon>
        <taxon>Paenibacillus</taxon>
    </lineage>
</organism>
<dbReference type="InterPro" id="IPR036388">
    <property type="entry name" value="WH-like_DNA-bd_sf"/>
</dbReference>
<keyword evidence="3" id="KW-1185">Reference proteome</keyword>
<accession>A0ABV6DUC7</accession>
<dbReference type="Gene3D" id="1.10.10.10">
    <property type="entry name" value="Winged helix-like DNA-binding domain superfamily/Winged helix DNA-binding domain"/>
    <property type="match status" value="1"/>
</dbReference>